<name>A0A7Y9W5P5_9BURK</name>
<sequence length="120" mass="12899">MRFFIGLLTVCLIQVSALADEGEALTHEQALSMVPGSTMSRIGQNGGLREWTNGADGTATVSRLPGPGSKQGVRKAAARWSVSDDGRYCLDEDWSTGQGGPLHWCSRITRDADGKLQLLH</sequence>
<keyword evidence="2" id="KW-0732">Signal</keyword>
<evidence type="ECO:0000313" key="5">
    <source>
        <dbReference type="Proteomes" id="UP000540929"/>
    </source>
</evidence>
<dbReference type="RefSeq" id="WP_179710262.1">
    <property type="nucleotide sequence ID" value="NZ_JACCAS010000002.1"/>
</dbReference>
<dbReference type="EMBL" id="JACCAU010000001">
    <property type="protein sequence ID" value="NYH14771.1"/>
    <property type="molecule type" value="Genomic_DNA"/>
</dbReference>
<comment type="caution">
    <text evidence="3">The sequence shown here is derived from an EMBL/GenBank/DDBJ whole genome shotgun (WGS) entry which is preliminary data.</text>
</comment>
<proteinExistence type="predicted"/>
<dbReference type="Proteomes" id="UP000572540">
    <property type="component" value="Unassembled WGS sequence"/>
</dbReference>
<feature type="chain" id="PRO_5044662429" evidence="2">
    <location>
        <begin position="20"/>
        <end position="120"/>
    </location>
</feature>
<reference evidence="5 6" key="1">
    <citation type="submission" date="2020-07" db="EMBL/GenBank/DDBJ databases">
        <title>Exploring microbial biodiversity for novel pathways involved in the catabolism of aromatic compounds derived from lignin.</title>
        <authorList>
            <person name="Elkins J."/>
        </authorList>
    </citation>
    <scope>NUCLEOTIDE SEQUENCE [LARGE SCALE GENOMIC DNA]</scope>
    <source>
        <strain evidence="3 6">H2C3B</strain>
        <strain evidence="4 5">H2C3C</strain>
    </source>
</reference>
<gene>
    <name evidence="4" type="ORF">GGD40_006483</name>
    <name evidence="3" type="ORF">GGD41_001999</name>
</gene>
<protein>
    <submittedName>
        <fullName evidence="3">Uncharacterized protein</fullName>
    </submittedName>
</protein>
<dbReference type="EMBL" id="JACCAS010000002">
    <property type="protein sequence ID" value="NYH26912.1"/>
    <property type="molecule type" value="Genomic_DNA"/>
</dbReference>
<evidence type="ECO:0000256" key="1">
    <source>
        <dbReference type="SAM" id="MobiDB-lite"/>
    </source>
</evidence>
<keyword evidence="5" id="KW-1185">Reference proteome</keyword>
<dbReference type="Proteomes" id="UP000540929">
    <property type="component" value="Unassembled WGS sequence"/>
</dbReference>
<dbReference type="AlphaFoldDB" id="A0A7Y9W5P5"/>
<organism evidence="3 6">
    <name type="scientific">Paraburkholderia bryophila</name>
    <dbReference type="NCBI Taxonomy" id="420952"/>
    <lineage>
        <taxon>Bacteria</taxon>
        <taxon>Pseudomonadati</taxon>
        <taxon>Pseudomonadota</taxon>
        <taxon>Betaproteobacteria</taxon>
        <taxon>Burkholderiales</taxon>
        <taxon>Burkholderiaceae</taxon>
        <taxon>Paraburkholderia</taxon>
    </lineage>
</organism>
<feature type="signal peptide" evidence="2">
    <location>
        <begin position="1"/>
        <end position="19"/>
    </location>
</feature>
<evidence type="ECO:0000313" key="6">
    <source>
        <dbReference type="Proteomes" id="UP000572540"/>
    </source>
</evidence>
<accession>A0A7Y9W5P5</accession>
<feature type="region of interest" description="Disordered" evidence="1">
    <location>
        <begin position="51"/>
        <end position="74"/>
    </location>
</feature>
<evidence type="ECO:0000313" key="3">
    <source>
        <dbReference type="EMBL" id="NYH14771.1"/>
    </source>
</evidence>
<evidence type="ECO:0000256" key="2">
    <source>
        <dbReference type="SAM" id="SignalP"/>
    </source>
</evidence>
<evidence type="ECO:0000313" key="4">
    <source>
        <dbReference type="EMBL" id="NYH26912.1"/>
    </source>
</evidence>